<dbReference type="InterPro" id="IPR000305">
    <property type="entry name" value="GIY-YIG_endonuc"/>
</dbReference>
<dbReference type="PANTHER" id="PTHR34477">
    <property type="entry name" value="UPF0213 PROTEIN YHBQ"/>
    <property type="match status" value="1"/>
</dbReference>
<evidence type="ECO:0000313" key="2">
    <source>
        <dbReference type="EMBL" id="GAI74343.1"/>
    </source>
</evidence>
<dbReference type="PANTHER" id="PTHR34477:SF1">
    <property type="entry name" value="UPF0213 PROTEIN YHBQ"/>
    <property type="match status" value="1"/>
</dbReference>
<evidence type="ECO:0000259" key="1">
    <source>
        <dbReference type="PROSITE" id="PS50164"/>
    </source>
</evidence>
<dbReference type="EMBL" id="BARW01008939">
    <property type="protein sequence ID" value="GAI74343.1"/>
    <property type="molecule type" value="Genomic_DNA"/>
</dbReference>
<reference evidence="2" key="1">
    <citation type="journal article" date="2014" name="Front. Microbiol.">
        <title>High frequency of phylogenetically diverse reductive dehalogenase-homologous genes in deep subseafloor sedimentary metagenomes.</title>
        <authorList>
            <person name="Kawai M."/>
            <person name="Futagami T."/>
            <person name="Toyoda A."/>
            <person name="Takaki Y."/>
            <person name="Nishi S."/>
            <person name="Hori S."/>
            <person name="Arai W."/>
            <person name="Tsubouchi T."/>
            <person name="Morono Y."/>
            <person name="Uchiyama I."/>
            <person name="Ito T."/>
            <person name="Fujiyama A."/>
            <person name="Inagaki F."/>
            <person name="Takami H."/>
        </authorList>
    </citation>
    <scope>NUCLEOTIDE SEQUENCE</scope>
    <source>
        <strain evidence="2">Expedition CK06-06</strain>
    </source>
</reference>
<sequence length="85" mass="10182">MILQDWFVYIVECKDKSLYVGITTDIKKRINEHNSGKGCHYTKYRKPVKLLFYEKHKNRSSAVKRELEIKKFSRAKKFDLIKNEG</sequence>
<dbReference type="CDD" id="cd10456">
    <property type="entry name" value="GIY-YIG_UPF0213"/>
    <property type="match status" value="1"/>
</dbReference>
<dbReference type="Pfam" id="PF01541">
    <property type="entry name" value="GIY-YIG"/>
    <property type="match status" value="1"/>
</dbReference>
<dbReference type="InterPro" id="IPR035901">
    <property type="entry name" value="GIY-YIG_endonuc_sf"/>
</dbReference>
<dbReference type="Gene3D" id="3.40.1440.10">
    <property type="entry name" value="GIY-YIG endonuclease"/>
    <property type="match status" value="1"/>
</dbReference>
<feature type="domain" description="GIY-YIG" evidence="1">
    <location>
        <begin position="4"/>
        <end position="80"/>
    </location>
</feature>
<dbReference type="SUPFAM" id="SSF82771">
    <property type="entry name" value="GIY-YIG endonuclease"/>
    <property type="match status" value="1"/>
</dbReference>
<proteinExistence type="predicted"/>
<organism evidence="2">
    <name type="scientific">marine sediment metagenome</name>
    <dbReference type="NCBI Taxonomy" id="412755"/>
    <lineage>
        <taxon>unclassified sequences</taxon>
        <taxon>metagenomes</taxon>
        <taxon>ecological metagenomes</taxon>
    </lineage>
</organism>
<protein>
    <recommendedName>
        <fullName evidence="1">GIY-YIG domain-containing protein</fullName>
    </recommendedName>
</protein>
<dbReference type="PROSITE" id="PS50164">
    <property type="entry name" value="GIY_YIG"/>
    <property type="match status" value="1"/>
</dbReference>
<dbReference type="AlphaFoldDB" id="X1R1D3"/>
<comment type="caution">
    <text evidence="2">The sequence shown here is derived from an EMBL/GenBank/DDBJ whole genome shotgun (WGS) entry which is preliminary data.</text>
</comment>
<gene>
    <name evidence="2" type="ORF">S12H4_18150</name>
</gene>
<accession>X1R1D3</accession>
<name>X1R1D3_9ZZZZ</name>
<dbReference type="InterPro" id="IPR050190">
    <property type="entry name" value="UPF0213_domain"/>
</dbReference>